<dbReference type="AlphaFoldDB" id="A0A1H0WF48"/>
<evidence type="ECO:0000313" key="2">
    <source>
        <dbReference type="EMBL" id="SDP89287.1"/>
    </source>
</evidence>
<evidence type="ECO:0000313" key="3">
    <source>
        <dbReference type="Proteomes" id="UP000199317"/>
    </source>
</evidence>
<dbReference type="RefSeq" id="WP_208606052.1">
    <property type="nucleotide sequence ID" value="NZ_CP028290.1"/>
</dbReference>
<gene>
    <name evidence="2" type="ORF">SAMN04489708_1382</name>
</gene>
<sequence>MPGFTPNKAVGAPGTSGGIRRKPEAGNEAAVIGRDAHKEGMMEDPGKLFVDERLTGICVYCGTMPDTRDHCPSKVLLDEPYPPNLPVVEACLACNKSFSLDEQYLACFLECVMCGSTEPKELRRENIKRILSKTPRLAAEIQSTVTVDENGGKTWHPDMDRVRNVVLKLARGHLHFELSVQERDDPDVFEIAPLSVLTAESREFFECPEPGPMAVWPELGSRAFLRALPLRGQMPDGWLDVQEGRYRYLVGQGHGNYAHIVIGEYLACWVAWG</sequence>
<evidence type="ECO:0008006" key="4">
    <source>
        <dbReference type="Google" id="ProtNLM"/>
    </source>
</evidence>
<keyword evidence="3" id="KW-1185">Reference proteome</keyword>
<name>A0A1H0WF48_9BURK</name>
<dbReference type="EMBL" id="FNJL01000038">
    <property type="protein sequence ID" value="SDP89287.1"/>
    <property type="molecule type" value="Genomic_DNA"/>
</dbReference>
<dbReference type="Proteomes" id="UP000199317">
    <property type="component" value="Unassembled WGS sequence"/>
</dbReference>
<reference evidence="3" key="1">
    <citation type="submission" date="2016-10" db="EMBL/GenBank/DDBJ databases">
        <authorList>
            <person name="Varghese N."/>
            <person name="Submissions S."/>
        </authorList>
    </citation>
    <scope>NUCLEOTIDE SEQUENCE [LARGE SCALE GENOMIC DNA]</scope>
    <source>
        <strain evidence="3">DSM 17101</strain>
    </source>
</reference>
<protein>
    <recommendedName>
        <fullName evidence="4">HNH endonuclease</fullName>
    </recommendedName>
</protein>
<evidence type="ECO:0000256" key="1">
    <source>
        <dbReference type="SAM" id="MobiDB-lite"/>
    </source>
</evidence>
<proteinExistence type="predicted"/>
<accession>A0A1H0WF48</accession>
<organism evidence="2 3">
    <name type="scientific">Paracidovorax cattleyae</name>
    <dbReference type="NCBI Taxonomy" id="80868"/>
    <lineage>
        <taxon>Bacteria</taxon>
        <taxon>Pseudomonadati</taxon>
        <taxon>Pseudomonadota</taxon>
        <taxon>Betaproteobacteria</taxon>
        <taxon>Burkholderiales</taxon>
        <taxon>Comamonadaceae</taxon>
        <taxon>Paracidovorax</taxon>
    </lineage>
</organism>
<feature type="region of interest" description="Disordered" evidence="1">
    <location>
        <begin position="1"/>
        <end position="28"/>
    </location>
</feature>